<dbReference type="Gene3D" id="3.40.1710.10">
    <property type="entry name" value="abc type-2 transporter like domain"/>
    <property type="match status" value="1"/>
</dbReference>
<evidence type="ECO:0000256" key="2">
    <source>
        <dbReference type="ARBA" id="ARBA00022475"/>
    </source>
</evidence>
<feature type="transmembrane region" description="Helical" evidence="6">
    <location>
        <begin position="355"/>
        <end position="380"/>
    </location>
</feature>
<feature type="transmembrane region" description="Helical" evidence="6">
    <location>
        <begin position="198"/>
        <end position="219"/>
    </location>
</feature>
<protein>
    <submittedName>
        <fullName evidence="8">ABC transporter permease</fullName>
    </submittedName>
</protein>
<dbReference type="Proteomes" id="UP001595955">
    <property type="component" value="Unassembled WGS sequence"/>
</dbReference>
<evidence type="ECO:0000313" key="9">
    <source>
        <dbReference type="Proteomes" id="UP001595955"/>
    </source>
</evidence>
<dbReference type="PANTHER" id="PTHR30294">
    <property type="entry name" value="MEMBRANE COMPONENT OF ABC TRANSPORTER YHHJ-RELATED"/>
    <property type="match status" value="1"/>
</dbReference>
<feature type="transmembrane region" description="Helical" evidence="6">
    <location>
        <begin position="21"/>
        <end position="40"/>
    </location>
</feature>
<feature type="transmembrane region" description="Helical" evidence="6">
    <location>
        <begin position="240"/>
        <end position="262"/>
    </location>
</feature>
<evidence type="ECO:0000256" key="3">
    <source>
        <dbReference type="ARBA" id="ARBA00022692"/>
    </source>
</evidence>
<keyword evidence="9" id="KW-1185">Reference proteome</keyword>
<keyword evidence="3 6" id="KW-0812">Transmembrane</keyword>
<evidence type="ECO:0000259" key="7">
    <source>
        <dbReference type="Pfam" id="PF12698"/>
    </source>
</evidence>
<dbReference type="InterPro" id="IPR051449">
    <property type="entry name" value="ABC-2_transporter_component"/>
</dbReference>
<evidence type="ECO:0000313" key="8">
    <source>
        <dbReference type="EMBL" id="MFC4554566.1"/>
    </source>
</evidence>
<accession>A0ABV9D753</accession>
<comment type="caution">
    <text evidence="8">The sequence shown here is derived from an EMBL/GenBank/DDBJ whole genome shotgun (WGS) entry which is preliminary data.</text>
</comment>
<keyword evidence="5 6" id="KW-0472">Membrane</keyword>
<feature type="transmembrane region" description="Helical" evidence="6">
    <location>
        <begin position="310"/>
        <end position="335"/>
    </location>
</feature>
<feature type="transmembrane region" description="Helical" evidence="6">
    <location>
        <begin position="274"/>
        <end position="298"/>
    </location>
</feature>
<keyword evidence="2" id="KW-1003">Cell membrane</keyword>
<proteinExistence type="predicted"/>
<evidence type="ECO:0000256" key="4">
    <source>
        <dbReference type="ARBA" id="ARBA00022989"/>
    </source>
</evidence>
<name>A0ABV9D753_9MICO</name>
<feature type="domain" description="ABC-2 type transporter transmembrane" evidence="7">
    <location>
        <begin position="20"/>
        <end position="377"/>
    </location>
</feature>
<evidence type="ECO:0000256" key="5">
    <source>
        <dbReference type="ARBA" id="ARBA00023136"/>
    </source>
</evidence>
<reference evidence="9" key="1">
    <citation type="journal article" date="2019" name="Int. J. Syst. Evol. Microbiol.">
        <title>The Global Catalogue of Microorganisms (GCM) 10K type strain sequencing project: providing services to taxonomists for standard genome sequencing and annotation.</title>
        <authorList>
            <consortium name="The Broad Institute Genomics Platform"/>
            <consortium name="The Broad Institute Genome Sequencing Center for Infectious Disease"/>
            <person name="Wu L."/>
            <person name="Ma J."/>
        </authorList>
    </citation>
    <scope>NUCLEOTIDE SEQUENCE [LARGE SCALE GENOMIC DNA]</scope>
    <source>
        <strain evidence="9">JCM 3369</strain>
    </source>
</reference>
<dbReference type="Pfam" id="PF12698">
    <property type="entry name" value="ABC2_membrane_3"/>
    <property type="match status" value="1"/>
</dbReference>
<dbReference type="RefSeq" id="WP_387966833.1">
    <property type="nucleotide sequence ID" value="NZ_JBHSGF010000003.1"/>
</dbReference>
<comment type="subcellular location">
    <subcellularLocation>
        <location evidence="1">Cell membrane</location>
        <topology evidence="1">Multi-pass membrane protein</topology>
    </subcellularLocation>
</comment>
<dbReference type="PANTHER" id="PTHR30294:SF38">
    <property type="entry name" value="TRANSPORT PERMEASE PROTEIN"/>
    <property type="match status" value="1"/>
</dbReference>
<dbReference type="InterPro" id="IPR013525">
    <property type="entry name" value="ABC2_TM"/>
</dbReference>
<evidence type="ECO:0000256" key="6">
    <source>
        <dbReference type="SAM" id="Phobius"/>
    </source>
</evidence>
<evidence type="ECO:0000256" key="1">
    <source>
        <dbReference type="ARBA" id="ARBA00004651"/>
    </source>
</evidence>
<keyword evidence="4 6" id="KW-1133">Transmembrane helix</keyword>
<gene>
    <name evidence="8" type="ORF">ACFO3F_04835</name>
</gene>
<organism evidence="8 9">
    <name type="scientific">Georgenia faecalis</name>
    <dbReference type="NCBI Taxonomy" id="2483799"/>
    <lineage>
        <taxon>Bacteria</taxon>
        <taxon>Bacillati</taxon>
        <taxon>Actinomycetota</taxon>
        <taxon>Actinomycetes</taxon>
        <taxon>Micrococcales</taxon>
        <taxon>Bogoriellaceae</taxon>
        <taxon>Georgenia</taxon>
    </lineage>
</organism>
<dbReference type="EMBL" id="JBHSGF010000003">
    <property type="protein sequence ID" value="MFC4554566.1"/>
    <property type="molecule type" value="Genomic_DNA"/>
</dbReference>
<sequence>MRQLWTMTVSDLRQRLRDRSVLLYGLVVPLALMVVFDLTLGDQEVELEPLTVAVAAPEGDVLADAVVTVLGDLGDLDVTVEEVSADAASARVADGEAGLAVIVPAGFTDAVTAGEGPVVEVVEGDGTGLEGDVVLSVLDAVLDQLAAGALTAAAGAEAGLPAEVVASLGQAALASAPVLTLEEGEAANEQLSASGALVAGQAGLFLLFTVGFGVLGLVAERETGTMPRLRSMPMRPGLIVAAKALVSYLLGVGATAVLLTAGSVLFDVSFGSPVAVAALVLAAVAAATSLMFVIARVARTAEQANAVQSIFALVLGLTGGAFFPLSATGLAGQLLDVNPVAALTRGLGITSGGGGLADLGVPVLTMLGFAVVCVVLARLVPDRGEAR</sequence>